<dbReference type="Proteomes" id="UP000176404">
    <property type="component" value="Unassembled WGS sequence"/>
</dbReference>
<gene>
    <name evidence="2" type="ORF">A2892_02465</name>
</gene>
<organism evidence="2 3">
    <name type="scientific">Candidatus Woesebacteria bacterium RIFCSPLOWO2_01_FULL_39_10b</name>
    <dbReference type="NCBI Taxonomy" id="1802517"/>
    <lineage>
        <taxon>Bacteria</taxon>
        <taxon>Candidatus Woeseibacteriota</taxon>
    </lineage>
</organism>
<feature type="transmembrane region" description="Helical" evidence="1">
    <location>
        <begin position="482"/>
        <end position="500"/>
    </location>
</feature>
<comment type="caution">
    <text evidence="2">The sequence shown here is derived from an EMBL/GenBank/DDBJ whole genome shotgun (WGS) entry which is preliminary data.</text>
</comment>
<dbReference type="EMBL" id="MGHD01000019">
    <property type="protein sequence ID" value="OGM59486.1"/>
    <property type="molecule type" value="Genomic_DNA"/>
</dbReference>
<accession>A0A1F8B621</accession>
<protein>
    <submittedName>
        <fullName evidence="2">Uncharacterized protein</fullName>
    </submittedName>
</protein>
<keyword evidence="1" id="KW-0812">Transmembrane</keyword>
<evidence type="ECO:0000313" key="3">
    <source>
        <dbReference type="Proteomes" id="UP000176404"/>
    </source>
</evidence>
<feature type="transmembrane region" description="Helical" evidence="1">
    <location>
        <begin position="451"/>
        <end position="476"/>
    </location>
</feature>
<dbReference type="STRING" id="1802517.A2892_02465"/>
<proteinExistence type="predicted"/>
<dbReference type="AlphaFoldDB" id="A0A1F8B621"/>
<evidence type="ECO:0000256" key="1">
    <source>
        <dbReference type="SAM" id="Phobius"/>
    </source>
</evidence>
<reference evidence="2 3" key="1">
    <citation type="journal article" date="2016" name="Nat. Commun.">
        <title>Thousands of microbial genomes shed light on interconnected biogeochemical processes in an aquifer system.</title>
        <authorList>
            <person name="Anantharaman K."/>
            <person name="Brown C.T."/>
            <person name="Hug L.A."/>
            <person name="Sharon I."/>
            <person name="Castelle C.J."/>
            <person name="Probst A.J."/>
            <person name="Thomas B.C."/>
            <person name="Singh A."/>
            <person name="Wilkins M.J."/>
            <person name="Karaoz U."/>
            <person name="Brodie E.L."/>
            <person name="Williams K.H."/>
            <person name="Hubbard S.S."/>
            <person name="Banfield J.F."/>
        </authorList>
    </citation>
    <scope>NUCLEOTIDE SEQUENCE [LARGE SCALE GENOMIC DNA]</scope>
</reference>
<feature type="transmembrane region" description="Helical" evidence="1">
    <location>
        <begin position="390"/>
        <end position="413"/>
    </location>
</feature>
<keyword evidence="1" id="KW-1133">Transmembrane helix</keyword>
<name>A0A1F8B621_9BACT</name>
<evidence type="ECO:0000313" key="2">
    <source>
        <dbReference type="EMBL" id="OGM59486.1"/>
    </source>
</evidence>
<keyword evidence="1" id="KW-0472">Membrane</keyword>
<feature type="transmembrane region" description="Helical" evidence="1">
    <location>
        <begin position="358"/>
        <end position="378"/>
    </location>
</feature>
<sequence>MVTIYQSKSEENEILIENEGETVQTFEHRQSIDQSFAQTATPPPDSKTVGKQDLSDNILTFLDNYQKDLKLNLSESNIQVSAVLGNIARLYERLRTLIEYKGEHVLRRNAIERILRRLVWEKESIKNSVDSKKISENLIRELVWVRYLANNSIPSSRISEVAKIIDKYFFLLKNLDNLPTGLSLSKVKKWLWGVASSEIEDLIDPSKKDLYINLMLDWFNSNFDWKDKGLSPKKREIQIYLAIHRSLVKSDEAIMRYYLLMKSFPGWGRSNEEDLYIFINNFPEIFKNIENDLNYPGRYYIFRKIQKHSPAFEIFRLITEKNSEIESLISDRKKLNSSIKRVCEETYKKLKVKVNKGIIRSIFYIFLTKVLFAFLLEIPYEIYRFGDVRYTPLFINIALPPFMMWLISFSITVPGAKNTQLIIEKINTVIYKSENPVRYQFSIGKNKGNPWLISIFGIFYTLLFFSVFGGISFLLFKLNFSISGILVFFVFLSLVILFAFRIRYHASQLKVESEKEGFFSHLIGYLSLPFLNFGFYLSKGLSALNFFTVFLDFIIEAPLKNIIEIFEEWTLFIREKKEEVIEVPE</sequence>